<evidence type="ECO:0000313" key="2">
    <source>
        <dbReference type="Proteomes" id="UP000245320"/>
    </source>
</evidence>
<feature type="compositionally biased region" description="Low complexity" evidence="1">
    <location>
        <begin position="101"/>
        <end position="120"/>
    </location>
</feature>
<proteinExistence type="predicted"/>
<evidence type="ECO:0000313" key="3">
    <source>
        <dbReference type="RefSeq" id="XP_033705136.1"/>
    </source>
</evidence>
<feature type="region of interest" description="Disordered" evidence="1">
    <location>
        <begin position="65"/>
        <end position="173"/>
    </location>
</feature>
<dbReference type="RefSeq" id="XP_033705136.1">
    <property type="nucleotide sequence ID" value="XM_033849245.1"/>
</dbReference>
<feature type="region of interest" description="Disordered" evidence="1">
    <location>
        <begin position="1"/>
        <end position="28"/>
    </location>
</feature>
<sequence>MVKSGRRRSAPSTASPCKRHAWRKDPASQPLLRIRISPRRRARRLAWRARCRKWAGPFSVEGGACRRRGGASCGDAADAAPARPQSGRPAPGPPRRPPRRPCQSAAAGGARLVLAAGEEAPAAHPRRSAPLFSARGHGPGSGVLPQRPRLRGRRDWQAQEGGAHHGHHRPGFLSRAVSLKPFVASTSHG</sequence>
<organism evidence="2 3">
    <name type="scientific">Tursiops truncatus</name>
    <name type="common">Atlantic bottle-nosed dolphin</name>
    <name type="synonym">Delphinus truncatus</name>
    <dbReference type="NCBI Taxonomy" id="9739"/>
    <lineage>
        <taxon>Eukaryota</taxon>
        <taxon>Metazoa</taxon>
        <taxon>Chordata</taxon>
        <taxon>Craniata</taxon>
        <taxon>Vertebrata</taxon>
        <taxon>Euteleostomi</taxon>
        <taxon>Mammalia</taxon>
        <taxon>Eutheria</taxon>
        <taxon>Laurasiatheria</taxon>
        <taxon>Artiodactyla</taxon>
        <taxon>Whippomorpha</taxon>
        <taxon>Cetacea</taxon>
        <taxon>Odontoceti</taxon>
        <taxon>Delphinidae</taxon>
        <taxon>Tursiops</taxon>
    </lineage>
</organism>
<dbReference type="AlphaFoldDB" id="A0A6J3QS01"/>
<dbReference type="InParanoid" id="A0A6J3QS01"/>
<protein>
    <submittedName>
        <fullName evidence="3">Polynucleotide 5'-hydroxyl-kinase NOL9-like isoform X1</fullName>
    </submittedName>
</protein>
<keyword evidence="2" id="KW-1185">Reference proteome</keyword>
<evidence type="ECO:0000256" key="1">
    <source>
        <dbReference type="SAM" id="MobiDB-lite"/>
    </source>
</evidence>
<name>A0A6J3QS01_TURTR</name>
<dbReference type="Proteomes" id="UP000245320">
    <property type="component" value="Chromosome X"/>
</dbReference>
<gene>
    <name evidence="3" type="primary">LOC117310167</name>
</gene>
<accession>A0A6J3QS01</accession>
<reference evidence="3" key="1">
    <citation type="submission" date="2025-08" db="UniProtKB">
        <authorList>
            <consortium name="RefSeq"/>
        </authorList>
    </citation>
    <scope>IDENTIFICATION</scope>
    <source>
        <tissue evidence="3">Spleen</tissue>
    </source>
</reference>
<feature type="compositionally biased region" description="Low complexity" evidence="1">
    <location>
        <begin position="73"/>
        <end position="89"/>
    </location>
</feature>